<dbReference type="EMBL" id="AVFL01000007">
    <property type="protein sequence ID" value="EWY40631.1"/>
    <property type="molecule type" value="Genomic_DNA"/>
</dbReference>
<organism evidence="2 3">
    <name type="scientific">Skermanella stibiiresistens SB22</name>
    <dbReference type="NCBI Taxonomy" id="1385369"/>
    <lineage>
        <taxon>Bacteria</taxon>
        <taxon>Pseudomonadati</taxon>
        <taxon>Pseudomonadota</taxon>
        <taxon>Alphaproteobacteria</taxon>
        <taxon>Rhodospirillales</taxon>
        <taxon>Azospirillaceae</taxon>
        <taxon>Skermanella</taxon>
    </lineage>
</organism>
<gene>
    <name evidence="2" type="ORF">N825_35815</name>
</gene>
<dbReference type="SUPFAM" id="SSF53756">
    <property type="entry name" value="UDP-Glycosyltransferase/glycogen phosphorylase"/>
    <property type="match status" value="1"/>
</dbReference>
<accession>W9H7A6</accession>
<proteinExistence type="predicted"/>
<sequence>MMTNDDIRVQAPPTRPLKALVWVQHLLGIGHVRRAALLTRAMVEAGLDVTVASGGFPVAGVDHGGARVVQLPPARSADKTFKRIVGEDGQPIDDAWRERRRGALLDLADTVDPDILLLETYPFGRRPFRFELLPLLERPKRPRVIAASVRDILVAKDNPAREVEMAEVARRHLDLVLVHGDPSVVPFAATFPQAHLIEDLIRHTGYVAATRRTATSEGDGTGEVIVSVGGGAVGLPLLRAAIAARPLTALAAAPWRLLVGPDIAEADFQGLRDMAPPGVMVERARPDFPDLLARCLLSISQAGYNTLMDLLQARCRAVVVPFAAGNETEQSDRARLFERRGLLQTVAEAGLTPELLAAAVRRALEAPPAAAFTPALDGAARSARLLIEALS</sequence>
<evidence type="ECO:0000259" key="1">
    <source>
        <dbReference type="Pfam" id="PF04101"/>
    </source>
</evidence>
<dbReference type="PANTHER" id="PTHR21015">
    <property type="entry name" value="UDP-N-ACETYLGLUCOSAMINE--N-ACETYLMURAMYL-(PENTAPEPTIDE) PYROPHOSPHORYL-UNDECAPRENOL N-ACETYLGLUCOSAMINE TRANSFERASE 1"/>
    <property type="match status" value="1"/>
</dbReference>
<dbReference type="InterPro" id="IPR007235">
    <property type="entry name" value="Glyco_trans_28_C"/>
</dbReference>
<dbReference type="PANTHER" id="PTHR21015:SF28">
    <property type="entry name" value="SLL1722 PROTEIN"/>
    <property type="match status" value="1"/>
</dbReference>
<evidence type="ECO:0000313" key="2">
    <source>
        <dbReference type="EMBL" id="EWY40631.1"/>
    </source>
</evidence>
<keyword evidence="3" id="KW-1185">Reference proteome</keyword>
<dbReference type="AlphaFoldDB" id="W9H7A6"/>
<dbReference type="PATRIC" id="fig|1385369.3.peg.2525"/>
<feature type="domain" description="Glycosyl transferase family 28 C-terminal" evidence="1">
    <location>
        <begin position="277"/>
        <end position="369"/>
    </location>
</feature>
<evidence type="ECO:0000313" key="3">
    <source>
        <dbReference type="Proteomes" id="UP000019486"/>
    </source>
</evidence>
<name>W9H7A6_9PROT</name>
<protein>
    <submittedName>
        <fullName evidence="2">Glycosyl transferase</fullName>
    </submittedName>
</protein>
<dbReference type="STRING" id="1385369.N825_35815"/>
<dbReference type="Proteomes" id="UP000019486">
    <property type="component" value="Unassembled WGS sequence"/>
</dbReference>
<dbReference type="Pfam" id="PF04101">
    <property type="entry name" value="Glyco_tran_28_C"/>
    <property type="match status" value="1"/>
</dbReference>
<reference evidence="2 3" key="1">
    <citation type="submission" date="2013-08" db="EMBL/GenBank/DDBJ databases">
        <title>The genome sequence of Skermanella stibiiresistens.</title>
        <authorList>
            <person name="Zhu W."/>
            <person name="Wang G."/>
        </authorList>
    </citation>
    <scope>NUCLEOTIDE SEQUENCE [LARGE SCALE GENOMIC DNA]</scope>
    <source>
        <strain evidence="2 3">SB22</strain>
    </source>
</reference>
<dbReference type="RefSeq" id="WP_198038301.1">
    <property type="nucleotide sequence ID" value="NZ_AVFL01000007.1"/>
</dbReference>
<dbReference type="GO" id="GO:0016758">
    <property type="term" value="F:hexosyltransferase activity"/>
    <property type="evidence" value="ECO:0007669"/>
    <property type="project" value="InterPro"/>
</dbReference>
<dbReference type="Gene3D" id="3.40.50.2000">
    <property type="entry name" value="Glycogen Phosphorylase B"/>
    <property type="match status" value="1"/>
</dbReference>
<comment type="caution">
    <text evidence="2">The sequence shown here is derived from an EMBL/GenBank/DDBJ whole genome shotgun (WGS) entry which is preliminary data.</text>
</comment>
<keyword evidence="2" id="KW-0808">Transferase</keyword>